<dbReference type="AlphaFoldDB" id="A0A162Y089"/>
<proteinExistence type="predicted"/>
<keyword evidence="1" id="KW-1133">Transmembrane helix</keyword>
<keyword evidence="1" id="KW-0812">Transmembrane</keyword>
<feature type="transmembrane region" description="Helical" evidence="1">
    <location>
        <begin position="42"/>
        <end position="66"/>
    </location>
</feature>
<gene>
    <name evidence="2" type="ORF">AWE51_14885</name>
</gene>
<dbReference type="Proteomes" id="UP000076715">
    <property type="component" value="Unassembled WGS sequence"/>
</dbReference>
<accession>A0A162Y089</accession>
<evidence type="ECO:0000256" key="1">
    <source>
        <dbReference type="SAM" id="Phobius"/>
    </source>
</evidence>
<keyword evidence="1" id="KW-0472">Membrane</keyword>
<evidence type="ECO:0000313" key="2">
    <source>
        <dbReference type="EMBL" id="KZS38863.1"/>
    </source>
</evidence>
<name>A0A162Y089_9FLAO</name>
<sequence length="67" mass="7815">MFFSAISFLFYESSYLLSNHMKNEFIRFGLDNKRNVTGTLQILGGLVMIIGYFYFAGAKRLIYLFLL</sequence>
<dbReference type="EMBL" id="LQRT01000046">
    <property type="protein sequence ID" value="KZS38863.1"/>
    <property type="molecule type" value="Genomic_DNA"/>
</dbReference>
<dbReference type="STRING" id="1642818.AWE51_14885"/>
<keyword evidence="3" id="KW-1185">Reference proteome</keyword>
<organism evidence="2 3">
    <name type="scientific">Aquimarina aggregata</name>
    <dbReference type="NCBI Taxonomy" id="1642818"/>
    <lineage>
        <taxon>Bacteria</taxon>
        <taxon>Pseudomonadati</taxon>
        <taxon>Bacteroidota</taxon>
        <taxon>Flavobacteriia</taxon>
        <taxon>Flavobacteriales</taxon>
        <taxon>Flavobacteriaceae</taxon>
        <taxon>Aquimarina</taxon>
    </lineage>
</organism>
<reference evidence="2 3" key="1">
    <citation type="submission" date="2016-01" db="EMBL/GenBank/DDBJ databases">
        <title>The draft genome sequence of Aquimarina sp. RZW4-3-2.</title>
        <authorList>
            <person name="Wang Y."/>
        </authorList>
    </citation>
    <scope>NUCLEOTIDE SEQUENCE [LARGE SCALE GENOMIC DNA]</scope>
    <source>
        <strain evidence="2 3">RZW4-3-2</strain>
    </source>
</reference>
<comment type="caution">
    <text evidence="2">The sequence shown here is derived from an EMBL/GenBank/DDBJ whole genome shotgun (WGS) entry which is preliminary data.</text>
</comment>
<evidence type="ECO:0000313" key="3">
    <source>
        <dbReference type="Proteomes" id="UP000076715"/>
    </source>
</evidence>
<protein>
    <submittedName>
        <fullName evidence="2">Uncharacterized protein</fullName>
    </submittedName>
</protein>